<organism evidence="1">
    <name type="scientific">marine metagenome</name>
    <dbReference type="NCBI Taxonomy" id="408172"/>
    <lineage>
        <taxon>unclassified sequences</taxon>
        <taxon>metagenomes</taxon>
        <taxon>ecological metagenomes</taxon>
    </lineage>
</organism>
<gene>
    <name evidence="1" type="ORF">METZ01_LOCUS83426</name>
</gene>
<name>A0A381UQW6_9ZZZZ</name>
<dbReference type="AlphaFoldDB" id="A0A381UQW6"/>
<evidence type="ECO:0008006" key="2">
    <source>
        <dbReference type="Google" id="ProtNLM"/>
    </source>
</evidence>
<sequence length="39" mass="4374">MTPDVKPKLSARNAKENNLLILIDGHALVHRSFHAIQQP</sequence>
<proteinExistence type="predicted"/>
<reference evidence="1" key="1">
    <citation type="submission" date="2018-05" db="EMBL/GenBank/DDBJ databases">
        <authorList>
            <person name="Lanie J.A."/>
            <person name="Ng W.-L."/>
            <person name="Kazmierczak K.M."/>
            <person name="Andrzejewski T.M."/>
            <person name="Davidsen T.M."/>
            <person name="Wayne K.J."/>
            <person name="Tettelin H."/>
            <person name="Glass J.I."/>
            <person name="Rusch D."/>
            <person name="Podicherti R."/>
            <person name="Tsui H.-C.T."/>
            <person name="Winkler M.E."/>
        </authorList>
    </citation>
    <scope>NUCLEOTIDE SEQUENCE</scope>
</reference>
<feature type="non-terminal residue" evidence="1">
    <location>
        <position position="39"/>
    </location>
</feature>
<protein>
    <recommendedName>
        <fullName evidence="2">5'-3' exonuclease alpha-helical arch N-terminal domain-containing protein</fullName>
    </recommendedName>
</protein>
<evidence type="ECO:0000313" key="1">
    <source>
        <dbReference type="EMBL" id="SVA30572.1"/>
    </source>
</evidence>
<accession>A0A381UQW6</accession>
<dbReference type="EMBL" id="UINC01006948">
    <property type="protein sequence ID" value="SVA30572.1"/>
    <property type="molecule type" value="Genomic_DNA"/>
</dbReference>